<reference evidence="1 2" key="1">
    <citation type="submission" date="2019-08" db="EMBL/GenBank/DDBJ databases">
        <title>Whole genome sequencing of chitin degrading bacteria Chitinophaga pinensis YS16.</title>
        <authorList>
            <person name="Singh R.P."/>
            <person name="Manchanda G."/>
            <person name="Maurya I.K."/>
            <person name="Joshi N.K."/>
            <person name="Srivastava A.K."/>
        </authorList>
    </citation>
    <scope>NUCLEOTIDE SEQUENCE [LARGE SCALE GENOMIC DNA]</scope>
    <source>
        <strain evidence="1 2">YS-16</strain>
    </source>
</reference>
<dbReference type="AlphaFoldDB" id="A0A5C6LR33"/>
<dbReference type="EMBL" id="VOHS01000019">
    <property type="protein sequence ID" value="TWV99057.1"/>
    <property type="molecule type" value="Genomic_DNA"/>
</dbReference>
<accession>A0A5C6LR33</accession>
<protein>
    <submittedName>
        <fullName evidence="1">Uncharacterized protein</fullName>
    </submittedName>
</protein>
<organism evidence="1 2">
    <name type="scientific">Chitinophaga pinensis</name>
    <dbReference type="NCBI Taxonomy" id="79329"/>
    <lineage>
        <taxon>Bacteria</taxon>
        <taxon>Pseudomonadati</taxon>
        <taxon>Bacteroidota</taxon>
        <taxon>Chitinophagia</taxon>
        <taxon>Chitinophagales</taxon>
        <taxon>Chitinophagaceae</taxon>
        <taxon>Chitinophaga</taxon>
    </lineage>
</organism>
<name>A0A5C6LR33_9BACT</name>
<dbReference type="Proteomes" id="UP000318815">
    <property type="component" value="Unassembled WGS sequence"/>
</dbReference>
<dbReference type="OrthoDB" id="798137at2"/>
<evidence type="ECO:0000313" key="2">
    <source>
        <dbReference type="Proteomes" id="UP000318815"/>
    </source>
</evidence>
<dbReference type="RefSeq" id="WP_146306497.1">
    <property type="nucleotide sequence ID" value="NZ_VOHS01000019.1"/>
</dbReference>
<proteinExistence type="predicted"/>
<gene>
    <name evidence="1" type="ORF">FEF09_18560</name>
</gene>
<sequence length="105" mass="12180">MIRSNLYRLVAYLLLVTFSYIQGVQILHDYHHHYYSPDKHLHFGKDPACKICDHLLVKKHQSLTADIFTLRDINVKPEIIREVACTRPTAIFLPNDLNKDPPSIA</sequence>
<comment type="caution">
    <text evidence="1">The sequence shown here is derived from an EMBL/GenBank/DDBJ whole genome shotgun (WGS) entry which is preliminary data.</text>
</comment>
<keyword evidence="2" id="KW-1185">Reference proteome</keyword>
<evidence type="ECO:0000313" key="1">
    <source>
        <dbReference type="EMBL" id="TWV99057.1"/>
    </source>
</evidence>